<dbReference type="SUPFAM" id="SSF48498">
    <property type="entry name" value="Tetracyclin repressor-like, C-terminal domain"/>
    <property type="match status" value="1"/>
</dbReference>
<dbReference type="PANTHER" id="PTHR30055">
    <property type="entry name" value="HTH-TYPE TRANSCRIPTIONAL REGULATOR RUTR"/>
    <property type="match status" value="1"/>
</dbReference>
<keyword evidence="1" id="KW-0805">Transcription regulation</keyword>
<organism evidence="6 7">
    <name type="scientific">Rhizorhabdus dicambivorans</name>
    <dbReference type="NCBI Taxonomy" id="1850238"/>
    <lineage>
        <taxon>Bacteria</taxon>
        <taxon>Pseudomonadati</taxon>
        <taxon>Pseudomonadota</taxon>
        <taxon>Alphaproteobacteria</taxon>
        <taxon>Sphingomonadales</taxon>
        <taxon>Sphingomonadaceae</taxon>
        <taxon>Rhizorhabdus</taxon>
    </lineage>
</organism>
<dbReference type="AlphaFoldDB" id="A0A2A4FNW7"/>
<keyword evidence="2 4" id="KW-0238">DNA-binding</keyword>
<dbReference type="EMBL" id="NWUF01000045">
    <property type="protein sequence ID" value="PCE39789.1"/>
    <property type="molecule type" value="Genomic_DNA"/>
</dbReference>
<dbReference type="Pfam" id="PF21597">
    <property type="entry name" value="TetR_C_43"/>
    <property type="match status" value="1"/>
</dbReference>
<dbReference type="SUPFAM" id="SSF46689">
    <property type="entry name" value="Homeodomain-like"/>
    <property type="match status" value="1"/>
</dbReference>
<keyword evidence="7" id="KW-1185">Reference proteome</keyword>
<dbReference type="InterPro" id="IPR036271">
    <property type="entry name" value="Tet_transcr_reg_TetR-rel_C_sf"/>
</dbReference>
<dbReference type="InterPro" id="IPR049445">
    <property type="entry name" value="TetR_SbtR-like_C"/>
</dbReference>
<proteinExistence type="predicted"/>
<dbReference type="RefSeq" id="WP_066969832.1">
    <property type="nucleotide sequence ID" value="NZ_NWUF01000045.1"/>
</dbReference>
<dbReference type="InterPro" id="IPR009057">
    <property type="entry name" value="Homeodomain-like_sf"/>
</dbReference>
<feature type="domain" description="HTH tetR-type" evidence="5">
    <location>
        <begin position="6"/>
        <end position="65"/>
    </location>
</feature>
<dbReference type="PROSITE" id="PS50977">
    <property type="entry name" value="HTH_TETR_2"/>
    <property type="match status" value="1"/>
</dbReference>
<name>A0A2A4FNW7_9SPHN</name>
<dbReference type="OrthoDB" id="9795011at2"/>
<evidence type="ECO:0000256" key="3">
    <source>
        <dbReference type="ARBA" id="ARBA00023163"/>
    </source>
</evidence>
<gene>
    <name evidence="6" type="ORF">COO09_23585</name>
</gene>
<evidence type="ECO:0000256" key="1">
    <source>
        <dbReference type="ARBA" id="ARBA00023015"/>
    </source>
</evidence>
<evidence type="ECO:0000256" key="4">
    <source>
        <dbReference type="PROSITE-ProRule" id="PRU00335"/>
    </source>
</evidence>
<dbReference type="Gene3D" id="1.10.357.10">
    <property type="entry name" value="Tetracycline Repressor, domain 2"/>
    <property type="match status" value="1"/>
</dbReference>
<sequence length="181" mass="19926">MRADAQRNREAILKVARAMVGNDGTKMSLRAVARNAGVGLGTVYRHFPTRDDLLQEILSSSFDDLSEKAHVLASSESPLNALERWMEEVATNTSAYQGLAASMIEKREDPTSSLHASCSSLKQSGDLLVRRAQDAELVRPDIEGTDIISLVAAIAWLSDLESFTPDRRKRLLTLLMEGLKK</sequence>
<evidence type="ECO:0000313" key="6">
    <source>
        <dbReference type="EMBL" id="PCE39789.1"/>
    </source>
</evidence>
<dbReference type="GO" id="GO:0003700">
    <property type="term" value="F:DNA-binding transcription factor activity"/>
    <property type="evidence" value="ECO:0007669"/>
    <property type="project" value="TreeGrafter"/>
</dbReference>
<dbReference type="PANTHER" id="PTHR30055:SF234">
    <property type="entry name" value="HTH-TYPE TRANSCRIPTIONAL REGULATOR BETI"/>
    <property type="match status" value="1"/>
</dbReference>
<dbReference type="InterPro" id="IPR001647">
    <property type="entry name" value="HTH_TetR"/>
</dbReference>
<comment type="caution">
    <text evidence="6">The sequence shown here is derived from an EMBL/GenBank/DDBJ whole genome shotgun (WGS) entry which is preliminary data.</text>
</comment>
<dbReference type="Proteomes" id="UP000218934">
    <property type="component" value="Unassembled WGS sequence"/>
</dbReference>
<dbReference type="InterPro" id="IPR050109">
    <property type="entry name" value="HTH-type_TetR-like_transc_reg"/>
</dbReference>
<evidence type="ECO:0000259" key="5">
    <source>
        <dbReference type="PROSITE" id="PS50977"/>
    </source>
</evidence>
<accession>A0A2A4FNW7</accession>
<feature type="DNA-binding region" description="H-T-H motif" evidence="4">
    <location>
        <begin position="28"/>
        <end position="47"/>
    </location>
</feature>
<keyword evidence="3" id="KW-0804">Transcription</keyword>
<protein>
    <submittedName>
        <fullName evidence="6">TetR/AcrR family transcriptional regulator</fullName>
    </submittedName>
</protein>
<dbReference type="PRINTS" id="PR00455">
    <property type="entry name" value="HTHTETR"/>
</dbReference>
<reference evidence="6 7" key="1">
    <citation type="submission" date="2017-09" db="EMBL/GenBank/DDBJ databases">
        <title>The Catabolism of 3,6-Dichlorosalicylic acid is Initiated by the Cytochrome P450 Monooxygenase DsmABC in Rhizorhabdus dicambivorans Ndbn-20.</title>
        <authorList>
            <person name="Na L."/>
        </authorList>
    </citation>
    <scope>NUCLEOTIDE SEQUENCE [LARGE SCALE GENOMIC DNA]</scope>
    <source>
        <strain evidence="6 7">Ndbn-20m</strain>
    </source>
</reference>
<dbReference type="GO" id="GO:0000976">
    <property type="term" value="F:transcription cis-regulatory region binding"/>
    <property type="evidence" value="ECO:0007669"/>
    <property type="project" value="TreeGrafter"/>
</dbReference>
<dbReference type="Pfam" id="PF00440">
    <property type="entry name" value="TetR_N"/>
    <property type="match status" value="1"/>
</dbReference>
<dbReference type="KEGG" id="rdi:CMV14_09885"/>
<evidence type="ECO:0000313" key="7">
    <source>
        <dbReference type="Proteomes" id="UP000218934"/>
    </source>
</evidence>
<evidence type="ECO:0000256" key="2">
    <source>
        <dbReference type="ARBA" id="ARBA00023125"/>
    </source>
</evidence>